<sequence>MATKTGQDECDAAVEAATAAETPAMVQTDSTSETVAPGKSSRKSKRKPRPSPRELVGPSPNDHTNLAIADIALRGGSFLARRAVEKALLGKKFAPSKASAILKGRTMGETMLHRTLARVAMTSIPGAIVVGGGLIAKTLYDRSKARTAQAAGEEKLADMAEDGEES</sequence>
<feature type="region of interest" description="Disordered" evidence="1">
    <location>
        <begin position="1"/>
        <end position="63"/>
    </location>
</feature>
<organism evidence="2 3">
    <name type="scientific">Novosphingobium pentaromativorans US6-1</name>
    <dbReference type="NCBI Taxonomy" id="1088721"/>
    <lineage>
        <taxon>Bacteria</taxon>
        <taxon>Pseudomonadati</taxon>
        <taxon>Pseudomonadota</taxon>
        <taxon>Alphaproteobacteria</taxon>
        <taxon>Sphingomonadales</taxon>
        <taxon>Sphingomonadaceae</taxon>
        <taxon>Novosphingobium</taxon>
    </lineage>
</organism>
<dbReference type="STRING" id="1088721.JI59_14935"/>
<evidence type="ECO:0000256" key="1">
    <source>
        <dbReference type="SAM" id="MobiDB-lite"/>
    </source>
</evidence>
<accession>G6E9L2</accession>
<comment type="caution">
    <text evidence="2">The sequence shown here is derived from an EMBL/GenBank/DDBJ whole genome shotgun (WGS) entry which is preliminary data.</text>
</comment>
<proteinExistence type="predicted"/>
<dbReference type="Proteomes" id="UP000004030">
    <property type="component" value="Unassembled WGS sequence"/>
</dbReference>
<feature type="compositionally biased region" description="Low complexity" evidence="1">
    <location>
        <begin position="13"/>
        <end position="24"/>
    </location>
</feature>
<dbReference type="EMBL" id="AGFM01000011">
    <property type="protein sequence ID" value="EHJ62029.1"/>
    <property type="molecule type" value="Genomic_DNA"/>
</dbReference>
<dbReference type="AlphaFoldDB" id="G6E9L2"/>
<keyword evidence="3" id="KW-1185">Reference proteome</keyword>
<protein>
    <submittedName>
        <fullName evidence="2">Uncharacterized protein</fullName>
    </submittedName>
</protein>
<dbReference type="PATRIC" id="fig|1088721.3.peg.1020"/>
<feature type="compositionally biased region" description="Basic residues" evidence="1">
    <location>
        <begin position="40"/>
        <end position="50"/>
    </location>
</feature>
<gene>
    <name evidence="2" type="ORF">NSU_1033</name>
</gene>
<dbReference type="RefSeq" id="WP_007011948.1">
    <property type="nucleotide sequence ID" value="NZ_AGFM01000011.1"/>
</dbReference>
<name>G6E9L2_9SPHN</name>
<feature type="compositionally biased region" description="Polar residues" evidence="1">
    <location>
        <begin position="25"/>
        <end position="34"/>
    </location>
</feature>
<reference evidence="2 3" key="1">
    <citation type="journal article" date="2012" name="J. Bacteriol.">
        <title>Genome sequence of benzo(a)pyrene-degrading bacterium Novosphingobium pentaromativorans US6-1.</title>
        <authorList>
            <person name="Luo Y.R."/>
            <person name="Kang S.G."/>
            <person name="Kim S.J."/>
            <person name="Kim M.R."/>
            <person name="Li N."/>
            <person name="Lee J.H."/>
            <person name="Kwon K.K."/>
        </authorList>
    </citation>
    <scope>NUCLEOTIDE SEQUENCE [LARGE SCALE GENOMIC DNA]</scope>
    <source>
        <strain evidence="2 3">US6-1</strain>
    </source>
</reference>
<evidence type="ECO:0000313" key="3">
    <source>
        <dbReference type="Proteomes" id="UP000004030"/>
    </source>
</evidence>
<evidence type="ECO:0000313" key="2">
    <source>
        <dbReference type="EMBL" id="EHJ62029.1"/>
    </source>
</evidence>